<dbReference type="SUPFAM" id="SSF143120">
    <property type="entry name" value="YefM-like"/>
    <property type="match status" value="1"/>
</dbReference>
<dbReference type="NCBIfam" id="TIGR01552">
    <property type="entry name" value="phd_fam"/>
    <property type="match status" value="1"/>
</dbReference>
<accession>A0A5C1Y942</accession>
<dbReference type="Pfam" id="PF02604">
    <property type="entry name" value="PhdYeFM_antitox"/>
    <property type="match status" value="1"/>
</dbReference>
<dbReference type="RefSeq" id="WP_149325184.1">
    <property type="nucleotide sequence ID" value="NZ_CP043504.1"/>
</dbReference>
<keyword evidence="5" id="KW-1185">Reference proteome</keyword>
<feature type="region of interest" description="Disordered" evidence="3">
    <location>
        <begin position="54"/>
        <end position="87"/>
    </location>
</feature>
<dbReference type="Gene3D" id="3.40.1620.10">
    <property type="entry name" value="YefM-like domain"/>
    <property type="match status" value="1"/>
</dbReference>
<evidence type="ECO:0000313" key="5">
    <source>
        <dbReference type="Proteomes" id="UP000322159"/>
    </source>
</evidence>
<sequence length="87" mass="9179">MEQIGIRALKQNASAVVARVAAGESLVITDRGRAVAQLVPLPATPIERMLADGTASAPARDIRTLSAPAAGPDLSASLREQRDEERY</sequence>
<dbReference type="KEGG" id="lyk:FLP23_06960"/>
<protein>
    <recommendedName>
        <fullName evidence="2">Antitoxin</fullName>
    </recommendedName>
</protein>
<name>A0A5C1Y942_9MICO</name>
<dbReference type="InterPro" id="IPR036165">
    <property type="entry name" value="YefM-like_sf"/>
</dbReference>
<evidence type="ECO:0000313" key="4">
    <source>
        <dbReference type="EMBL" id="QEO09765.1"/>
    </source>
</evidence>
<gene>
    <name evidence="4" type="ORF">FLP23_06960</name>
</gene>
<evidence type="ECO:0000256" key="3">
    <source>
        <dbReference type="SAM" id="MobiDB-lite"/>
    </source>
</evidence>
<comment type="similarity">
    <text evidence="1 2">Belongs to the phD/YefM antitoxin family.</text>
</comment>
<evidence type="ECO:0000256" key="2">
    <source>
        <dbReference type="RuleBase" id="RU362080"/>
    </source>
</evidence>
<evidence type="ECO:0000256" key="1">
    <source>
        <dbReference type="ARBA" id="ARBA00009981"/>
    </source>
</evidence>
<dbReference type="InterPro" id="IPR051416">
    <property type="entry name" value="phD-YefM_TA_antitoxins"/>
</dbReference>
<dbReference type="OrthoDB" id="4419580at2"/>
<dbReference type="GO" id="GO:0097351">
    <property type="term" value="F:toxin sequestering activity"/>
    <property type="evidence" value="ECO:0007669"/>
    <property type="project" value="TreeGrafter"/>
</dbReference>
<proteinExistence type="inferred from homology"/>
<reference evidence="4 5" key="1">
    <citation type="submission" date="2019-09" db="EMBL/GenBank/DDBJ databases">
        <title>Genome sequencing of strain KACC 19322.</title>
        <authorList>
            <person name="Heo J."/>
            <person name="Kim S.-J."/>
            <person name="Kim J.-S."/>
            <person name="Hong S.-B."/>
            <person name="Kwon S.-W."/>
        </authorList>
    </citation>
    <scope>NUCLEOTIDE SEQUENCE [LARGE SCALE GENOMIC DNA]</scope>
    <source>
        <strain evidence="4 5">KACC 19322</strain>
    </source>
</reference>
<dbReference type="AlphaFoldDB" id="A0A5C1Y942"/>
<dbReference type="Proteomes" id="UP000322159">
    <property type="component" value="Chromosome"/>
</dbReference>
<dbReference type="PANTHER" id="PTHR35377">
    <property type="entry name" value="ANTITOXIN VAPB49-RELATED-RELATED"/>
    <property type="match status" value="1"/>
</dbReference>
<dbReference type="EMBL" id="CP043504">
    <property type="protein sequence ID" value="QEO09765.1"/>
    <property type="molecule type" value="Genomic_DNA"/>
</dbReference>
<dbReference type="PANTHER" id="PTHR35377:SF5">
    <property type="entry name" value="ANTITOXIN VAPB46"/>
    <property type="match status" value="1"/>
</dbReference>
<organism evidence="4 5">
    <name type="scientific">Protaetiibacter larvae</name>
    <dbReference type="NCBI Taxonomy" id="2592654"/>
    <lineage>
        <taxon>Bacteria</taxon>
        <taxon>Bacillati</taxon>
        <taxon>Actinomycetota</taxon>
        <taxon>Actinomycetes</taxon>
        <taxon>Micrococcales</taxon>
        <taxon>Microbacteriaceae</taxon>
        <taxon>Protaetiibacter</taxon>
    </lineage>
</organism>
<dbReference type="InterPro" id="IPR006442">
    <property type="entry name" value="Antitoxin_Phd/YefM"/>
</dbReference>
<comment type="function">
    <text evidence="2">Antitoxin component of a type II toxin-antitoxin (TA) system.</text>
</comment>